<dbReference type="AlphaFoldDB" id="A0A1M6A4D1"/>
<protein>
    <recommendedName>
        <fullName evidence="3">Lon protease</fullName>
    </recommendedName>
</protein>
<name>A0A1M6A4D1_9VIBR</name>
<organism evidence="1 2">
    <name type="scientific">Vibrio aerogenes CECT 7868</name>
    <dbReference type="NCBI Taxonomy" id="1216006"/>
    <lineage>
        <taxon>Bacteria</taxon>
        <taxon>Pseudomonadati</taxon>
        <taxon>Pseudomonadota</taxon>
        <taxon>Gammaproteobacteria</taxon>
        <taxon>Vibrionales</taxon>
        <taxon>Vibrionaceae</taxon>
        <taxon>Vibrio</taxon>
    </lineage>
</organism>
<dbReference type="EMBL" id="FQXZ01000039">
    <property type="protein sequence ID" value="SHI31374.1"/>
    <property type="molecule type" value="Genomic_DNA"/>
</dbReference>
<keyword evidence="2" id="KW-1185">Reference proteome</keyword>
<reference evidence="1 2" key="1">
    <citation type="submission" date="2016-11" db="EMBL/GenBank/DDBJ databases">
        <authorList>
            <person name="Jaros S."/>
            <person name="Januszkiewicz K."/>
            <person name="Wedrychowicz H."/>
        </authorList>
    </citation>
    <scope>NUCLEOTIDE SEQUENCE [LARGE SCALE GENOMIC DNA]</scope>
    <source>
        <strain evidence="1 2">CECT 7868</strain>
    </source>
</reference>
<evidence type="ECO:0000313" key="2">
    <source>
        <dbReference type="Proteomes" id="UP000184608"/>
    </source>
</evidence>
<dbReference type="InterPro" id="IPR015947">
    <property type="entry name" value="PUA-like_sf"/>
</dbReference>
<dbReference type="STRING" id="1216006.VA7868_03473"/>
<evidence type="ECO:0000313" key="1">
    <source>
        <dbReference type="EMBL" id="SHI31374.1"/>
    </source>
</evidence>
<gene>
    <name evidence="1" type="ORF">VA7868_03473</name>
</gene>
<accession>A0A1M6A4D1</accession>
<dbReference type="RefSeq" id="WP_073605084.1">
    <property type="nucleotide sequence ID" value="NZ_FQXZ01000039.1"/>
</dbReference>
<dbReference type="SUPFAM" id="SSF88697">
    <property type="entry name" value="PUA domain-like"/>
    <property type="match status" value="1"/>
</dbReference>
<dbReference type="OrthoDB" id="8558970at2"/>
<dbReference type="Proteomes" id="UP000184608">
    <property type="component" value="Unassembled WGS sequence"/>
</dbReference>
<evidence type="ECO:0008006" key="3">
    <source>
        <dbReference type="Google" id="ProtNLM"/>
    </source>
</evidence>
<proteinExistence type="predicted"/>
<sequence>MLVPASQSLHLPFLMTTDHLMPAGKRRIWGSGLLFSQTLLEATKQNGLWLVMQDSDGQAAMSPGDIVIQARVLSVDWLSAEYIDAEICTRSWGNIIDVKQAAGYGWLTAQTRSLWPTEQRLSPDELLVIRFQQWLKDHHNIPLWLNDVPANMTDPNQLCWYWLELLPLPVSTKQRLLRQPTSQACLRYLKKIFWYSDRFRHDLR</sequence>